<dbReference type="Proteomes" id="UP000322454">
    <property type="component" value="Unassembled WGS sequence"/>
</dbReference>
<dbReference type="InterPro" id="IPR013762">
    <property type="entry name" value="Integrase-like_cat_sf"/>
</dbReference>
<dbReference type="PROSITE" id="PS51898">
    <property type="entry name" value="TYR_RECOMBINASE"/>
    <property type="match status" value="1"/>
</dbReference>
<dbReference type="GO" id="GO:0015074">
    <property type="term" value="P:DNA integration"/>
    <property type="evidence" value="ECO:0007669"/>
    <property type="project" value="InterPro"/>
</dbReference>
<dbReference type="AlphaFoldDB" id="A0A520XB28"/>
<dbReference type="CDD" id="cd00796">
    <property type="entry name" value="INT_Rci_Hp1_C"/>
    <property type="match status" value="1"/>
</dbReference>
<dbReference type="Gene3D" id="1.10.443.10">
    <property type="entry name" value="Intergrase catalytic core"/>
    <property type="match status" value="1"/>
</dbReference>
<dbReference type="InterPro" id="IPR011010">
    <property type="entry name" value="DNA_brk_join_enz"/>
</dbReference>
<evidence type="ECO:0000256" key="3">
    <source>
        <dbReference type="ARBA" id="ARBA00023172"/>
    </source>
</evidence>
<comment type="similarity">
    <text evidence="1">Belongs to the 'phage' integrase family.</text>
</comment>
<dbReference type="Gene3D" id="1.10.150.130">
    <property type="match status" value="1"/>
</dbReference>
<dbReference type="GO" id="GO:0006310">
    <property type="term" value="P:DNA recombination"/>
    <property type="evidence" value="ECO:0007669"/>
    <property type="project" value="UniProtKB-KW"/>
</dbReference>
<dbReference type="Pfam" id="PF00589">
    <property type="entry name" value="Phage_integrase"/>
    <property type="match status" value="1"/>
</dbReference>
<gene>
    <name evidence="5" type="ORF">EVJ48_07210</name>
</gene>
<dbReference type="PANTHER" id="PTHR30349">
    <property type="entry name" value="PHAGE INTEGRASE-RELATED"/>
    <property type="match status" value="1"/>
</dbReference>
<evidence type="ECO:0000313" key="5">
    <source>
        <dbReference type="EMBL" id="RZV38332.1"/>
    </source>
</evidence>
<dbReference type="SUPFAM" id="SSF56349">
    <property type="entry name" value="DNA breaking-rejoining enzymes"/>
    <property type="match status" value="1"/>
</dbReference>
<proteinExistence type="inferred from homology"/>
<protein>
    <submittedName>
        <fullName evidence="5">Site-specific integrase</fullName>
    </submittedName>
</protein>
<dbReference type="PANTHER" id="PTHR30349:SF64">
    <property type="entry name" value="PROPHAGE INTEGRASE INTD-RELATED"/>
    <property type="match status" value="1"/>
</dbReference>
<feature type="domain" description="Tyr recombinase" evidence="4">
    <location>
        <begin position="175"/>
        <end position="342"/>
    </location>
</feature>
<dbReference type="InterPro" id="IPR050090">
    <property type="entry name" value="Tyrosine_recombinase_XerCD"/>
</dbReference>
<keyword evidence="2" id="KW-0238">DNA-binding</keyword>
<dbReference type="EMBL" id="SHMQ01000020">
    <property type="protein sequence ID" value="RZV38332.1"/>
    <property type="molecule type" value="Genomic_DNA"/>
</dbReference>
<dbReference type="GO" id="GO:0003677">
    <property type="term" value="F:DNA binding"/>
    <property type="evidence" value="ECO:0007669"/>
    <property type="project" value="UniProtKB-KW"/>
</dbReference>
<keyword evidence="3" id="KW-0233">DNA recombination</keyword>
<evidence type="ECO:0000256" key="1">
    <source>
        <dbReference type="ARBA" id="ARBA00008857"/>
    </source>
</evidence>
<dbReference type="InterPro" id="IPR002104">
    <property type="entry name" value="Integrase_catalytic"/>
</dbReference>
<evidence type="ECO:0000256" key="2">
    <source>
        <dbReference type="ARBA" id="ARBA00023125"/>
    </source>
</evidence>
<comment type="caution">
    <text evidence="5">The sequence shown here is derived from an EMBL/GenBank/DDBJ whole genome shotgun (WGS) entry which is preliminary data.</text>
</comment>
<sequence length="353" mass="40642">MASIYMLKNSKNWYYCITYNGKKYQGSTKTTDKQSAKQIAESIQTDLARETYDLPALRNKSIVNFTILWQEYIKKSTNAKNTLTSTISRAKHFLPVFQNKPVEDINTLDLKNYQLQRRLEIINNPKNKDKRESEISFKSLNHELQILHNFFNFCIEKNLIDKNPAAGIRKLNTLSRIKTLSDEDIQKLISGATNKLTRDLITFLIYTGCRKGEALNLKWDDVDLKTGVIAIKGTKTKYDRYIPISEPLKAVLSGIEKNQDSLYVFNRNGAKLTDFKRSFHTACKKAGLKDLRIHDLRHVFASKMVMGGTSLYITGELLGHRTTQMTKRYSHLVPETLKKAVNDIWSKDNMESQ</sequence>
<reference evidence="5 6" key="1">
    <citation type="submission" date="2019-01" db="EMBL/GenBank/DDBJ databases">
        <title>Insights into ecological role of a new deltaproteobacterial order Candidatus Sinidesulfobacterales (Sva0485) by metagenomics and metatranscriptomics.</title>
        <authorList>
            <person name="Tan S."/>
            <person name="Liu J."/>
            <person name="Fang Y."/>
            <person name="Hedlund B."/>
            <person name="Lian Z.-H."/>
            <person name="Huang L.-Y."/>
            <person name="Li J.-T."/>
            <person name="Huang L.-N."/>
            <person name="Li W.-J."/>
            <person name="Jiang H.-C."/>
            <person name="Dong H.-L."/>
            <person name="Shu W.-S."/>
        </authorList>
    </citation>
    <scope>NUCLEOTIDE SEQUENCE [LARGE SCALE GENOMIC DNA]</scope>
    <source>
        <strain evidence="5">AP4</strain>
    </source>
</reference>
<organism evidence="5 6">
    <name type="scientific">Candidatus Acidulodesulfobacterium acidiphilum</name>
    <dbReference type="NCBI Taxonomy" id="2597224"/>
    <lineage>
        <taxon>Bacteria</taxon>
        <taxon>Deltaproteobacteria</taxon>
        <taxon>Candidatus Acidulodesulfobacterales</taxon>
        <taxon>Candidatus Acidulodesulfobacterium</taxon>
    </lineage>
</organism>
<name>A0A520XB28_9DELT</name>
<accession>A0A520XB28</accession>
<dbReference type="InterPro" id="IPR010998">
    <property type="entry name" value="Integrase_recombinase_N"/>
</dbReference>
<evidence type="ECO:0000313" key="6">
    <source>
        <dbReference type="Proteomes" id="UP000322454"/>
    </source>
</evidence>
<evidence type="ECO:0000259" key="4">
    <source>
        <dbReference type="PROSITE" id="PS51898"/>
    </source>
</evidence>